<proteinExistence type="inferred from homology"/>
<reference evidence="5" key="1">
    <citation type="submission" date="2015-10" db="EMBL/GenBank/DDBJ databases">
        <title>Complete Genome Sequence of Aeromonas schubertii strain WL1483.</title>
        <authorList>
            <person name="Liu L."/>
        </authorList>
    </citation>
    <scope>NUCLEOTIDE SEQUENCE [LARGE SCALE GENOMIC DNA]</scope>
    <source>
        <strain evidence="5">WL1483</strain>
    </source>
</reference>
<dbReference type="PANTHER" id="PTHR33747:SF1">
    <property type="entry name" value="ADENYLATE CYCLASE-ASSOCIATED CAP C-TERMINAL DOMAIN-CONTAINING PROTEIN"/>
    <property type="match status" value="1"/>
</dbReference>
<name>A0A0S2SJP6_9GAMM</name>
<dbReference type="EMBL" id="CP013067">
    <property type="protein sequence ID" value="ALP41925.1"/>
    <property type="molecule type" value="Genomic_DNA"/>
</dbReference>
<dbReference type="InterPro" id="IPR004027">
    <property type="entry name" value="SEC_C_motif"/>
</dbReference>
<feature type="domain" description="YchJ-like middle NTF2-like" evidence="3">
    <location>
        <begin position="27"/>
        <end position="121"/>
    </location>
</feature>
<dbReference type="SUPFAM" id="SSF103642">
    <property type="entry name" value="Sec-C motif"/>
    <property type="match status" value="1"/>
</dbReference>
<dbReference type="Gene3D" id="3.10.450.50">
    <property type="match status" value="1"/>
</dbReference>
<evidence type="ECO:0000313" key="4">
    <source>
        <dbReference type="EMBL" id="ALP41925.1"/>
    </source>
</evidence>
<dbReference type="PATRIC" id="fig|652.5.peg.2717"/>
<comment type="similarity">
    <text evidence="1 2">Belongs to the UPF0225 family.</text>
</comment>
<dbReference type="InterPro" id="IPR048469">
    <property type="entry name" value="YchJ-like_M"/>
</dbReference>
<dbReference type="PANTHER" id="PTHR33747">
    <property type="entry name" value="UPF0225 PROTEIN SCO1677"/>
    <property type="match status" value="1"/>
</dbReference>
<dbReference type="Pfam" id="PF17775">
    <property type="entry name" value="YchJ_M-like"/>
    <property type="match status" value="1"/>
</dbReference>
<dbReference type="KEGG" id="asr:WL1483_4728"/>
<dbReference type="InterPro" id="IPR032710">
    <property type="entry name" value="NTF2-like_dom_sf"/>
</dbReference>
<evidence type="ECO:0000256" key="2">
    <source>
        <dbReference type="HAMAP-Rule" id="MF_00612"/>
    </source>
</evidence>
<dbReference type="Pfam" id="PF02810">
    <property type="entry name" value="SEC-C"/>
    <property type="match status" value="1"/>
</dbReference>
<dbReference type="SUPFAM" id="SSF54427">
    <property type="entry name" value="NTF2-like"/>
    <property type="match status" value="1"/>
</dbReference>
<accession>A0A0S2SJP6</accession>
<evidence type="ECO:0000313" key="5">
    <source>
        <dbReference type="Proteomes" id="UP000058114"/>
    </source>
</evidence>
<dbReference type="Proteomes" id="UP000058114">
    <property type="component" value="Chromosome"/>
</dbReference>
<dbReference type="HAMAP" id="MF_00612">
    <property type="entry name" value="UPF0225"/>
    <property type="match status" value="1"/>
</dbReference>
<gene>
    <name evidence="4" type="ORF">WL1483_4728</name>
</gene>
<organism evidence="4 5">
    <name type="scientific">Aeromonas schubertii</name>
    <dbReference type="NCBI Taxonomy" id="652"/>
    <lineage>
        <taxon>Bacteria</taxon>
        <taxon>Pseudomonadati</taxon>
        <taxon>Pseudomonadota</taxon>
        <taxon>Gammaproteobacteria</taxon>
        <taxon>Aeromonadales</taxon>
        <taxon>Aeromonadaceae</taxon>
        <taxon>Aeromonas</taxon>
    </lineage>
</organism>
<protein>
    <recommendedName>
        <fullName evidence="2">UPF0225 protein WL1483_4728</fullName>
    </recommendedName>
</protein>
<dbReference type="NCBIfam" id="NF002449">
    <property type="entry name" value="PRK01617.1"/>
    <property type="match status" value="1"/>
</dbReference>
<dbReference type="RefSeq" id="WP_060586746.1">
    <property type="nucleotide sequence ID" value="NZ_CP013067.1"/>
</dbReference>
<evidence type="ECO:0000256" key="1">
    <source>
        <dbReference type="ARBA" id="ARBA00010839"/>
    </source>
</evidence>
<evidence type="ECO:0000259" key="3">
    <source>
        <dbReference type="Pfam" id="PF17775"/>
    </source>
</evidence>
<dbReference type="AlphaFoldDB" id="A0A0S2SJP6"/>
<sequence>MSDCPCGQGRPYADCCQPLHLGAAAPTPETLMRSRYCAFVLGLGEYLVETWHPDHLGGLSAEELGQQDTRWDHLEILGSGEQGDQGWVEFKAWFQDGGQLACLHERSRFLREAGRWRYTEGEISPPPTRIGRNDPCPCGSGKKFKKCCAD</sequence>
<dbReference type="InterPro" id="IPR023006">
    <property type="entry name" value="YchJ-like"/>
</dbReference>
<reference evidence="4 5" key="2">
    <citation type="journal article" date="2016" name="Genome Announc.">
        <title>Complete Genome Sequence of the Highly Virulent Aeromonas schubertii Strain WL1483, Isolated from Diseased Snakehead Fish (Channa argus) in China.</title>
        <authorList>
            <person name="Liu L."/>
            <person name="Li N."/>
            <person name="Zhang D."/>
            <person name="Fu X."/>
            <person name="Shi C."/>
            <person name="Lin Q."/>
            <person name="Hao G."/>
        </authorList>
    </citation>
    <scope>NUCLEOTIDE SEQUENCE [LARGE SCALE GENOMIC DNA]</scope>
    <source>
        <strain evidence="4 5">WL1483</strain>
    </source>
</reference>